<dbReference type="NCBIfam" id="TIGR02532">
    <property type="entry name" value="IV_pilin_GFxxxE"/>
    <property type="match status" value="1"/>
</dbReference>
<reference evidence="1 2" key="1">
    <citation type="submission" date="2018-04" db="EMBL/GenBank/DDBJ databases">
        <title>Genomic Encyclopedia of Type Strains, Phase IV (KMG-IV): sequencing the most valuable type-strain genomes for metagenomic binning, comparative biology and taxonomic classification.</title>
        <authorList>
            <person name="Goeker M."/>
        </authorList>
    </citation>
    <scope>NUCLEOTIDE SEQUENCE [LARGE SCALE GENOMIC DNA]</scope>
    <source>
        <strain evidence="1 2">DSM 14823</strain>
    </source>
</reference>
<dbReference type="GeneID" id="78296500"/>
<evidence type="ECO:0000313" key="1">
    <source>
        <dbReference type="EMBL" id="PVY37988.1"/>
    </source>
</evidence>
<dbReference type="SUPFAM" id="SSF54523">
    <property type="entry name" value="Pili subunits"/>
    <property type="match status" value="1"/>
</dbReference>
<name>A0A2U1ANN1_9BACT</name>
<gene>
    <name evidence="1" type="ORF">C8D82_12910</name>
</gene>
<keyword evidence="2" id="KW-1185">Reference proteome</keyword>
<dbReference type="AlphaFoldDB" id="A0A2U1ANN1"/>
<dbReference type="RefSeq" id="WP_116885221.1">
    <property type="nucleotide sequence ID" value="NZ_CABMMC010000032.1"/>
</dbReference>
<sequence>MKSKFTLIELLVVIAIIAILAAMLLPALNQARGKAHEIKCIGNEKQIFTALSLYVNDFNDRLPPHFTSVIGSGGEIRSLSEGGGLAYPNIGLGLLAAGGYCGGGADYTRRVMDGMTPRPKIFKCPSNPQEGWLQNINFADYPYARDSSDITCQIPSFNKPFSRLKGEVLSYCVTGEVLLRNGVEGKYLGTLPLHNRGITVARANGSCGRVALDVYRSGSNLEARLKLIDQMN</sequence>
<accession>A0A2U1ANN1</accession>
<comment type="caution">
    <text evidence="1">The sequence shown here is derived from an EMBL/GenBank/DDBJ whole genome shotgun (WGS) entry which is preliminary data.</text>
</comment>
<dbReference type="Proteomes" id="UP000245959">
    <property type="component" value="Unassembled WGS sequence"/>
</dbReference>
<dbReference type="Gene3D" id="3.30.700.10">
    <property type="entry name" value="Glycoprotein, Type 4 Pilin"/>
    <property type="match status" value="1"/>
</dbReference>
<dbReference type="InterPro" id="IPR045584">
    <property type="entry name" value="Pilin-like"/>
</dbReference>
<proteinExistence type="predicted"/>
<dbReference type="InterPro" id="IPR012902">
    <property type="entry name" value="N_methyl_site"/>
</dbReference>
<dbReference type="Pfam" id="PF07963">
    <property type="entry name" value="N_methyl"/>
    <property type="match status" value="1"/>
</dbReference>
<dbReference type="EMBL" id="QEKH01000029">
    <property type="protein sequence ID" value="PVY37988.1"/>
    <property type="molecule type" value="Genomic_DNA"/>
</dbReference>
<protein>
    <submittedName>
        <fullName evidence="1">Prepilin-type N-terminal cleavage/methylation domain-containing protein</fullName>
    </submittedName>
</protein>
<evidence type="ECO:0000313" key="2">
    <source>
        <dbReference type="Proteomes" id="UP000245959"/>
    </source>
</evidence>
<dbReference type="OrthoDB" id="9957486at2"/>
<organism evidence="1 2">
    <name type="scientific">Victivallis vadensis</name>
    <dbReference type="NCBI Taxonomy" id="172901"/>
    <lineage>
        <taxon>Bacteria</taxon>
        <taxon>Pseudomonadati</taxon>
        <taxon>Lentisphaerota</taxon>
        <taxon>Lentisphaeria</taxon>
        <taxon>Victivallales</taxon>
        <taxon>Victivallaceae</taxon>
        <taxon>Victivallis</taxon>
    </lineage>
</organism>
<dbReference type="PANTHER" id="PTHR30093">
    <property type="entry name" value="GENERAL SECRETION PATHWAY PROTEIN G"/>
    <property type="match status" value="1"/>
</dbReference>
<dbReference type="PANTHER" id="PTHR30093:SF2">
    <property type="entry name" value="TYPE II SECRETION SYSTEM PROTEIN H"/>
    <property type="match status" value="1"/>
</dbReference>